<reference evidence="1 2" key="1">
    <citation type="submission" date="2019-03" db="EMBL/GenBank/DDBJ databases">
        <title>Genomic analyses of the natural microbiome of Caenorhabditis elegans.</title>
        <authorList>
            <person name="Samuel B."/>
        </authorList>
    </citation>
    <scope>NUCLEOTIDE SEQUENCE [LARGE SCALE GENOMIC DNA]</scope>
    <source>
        <strain evidence="1 2">JUb65</strain>
    </source>
</reference>
<dbReference type="RefSeq" id="WP_133518115.1">
    <property type="nucleotide sequence ID" value="NZ_SNVW01000001.1"/>
</dbReference>
<organism evidence="1 2">
    <name type="scientific">Curtobacterium flaccumfaciens</name>
    <dbReference type="NCBI Taxonomy" id="2035"/>
    <lineage>
        <taxon>Bacteria</taxon>
        <taxon>Bacillati</taxon>
        <taxon>Actinomycetota</taxon>
        <taxon>Actinomycetes</taxon>
        <taxon>Micrococcales</taxon>
        <taxon>Microbacteriaceae</taxon>
        <taxon>Curtobacterium</taxon>
    </lineage>
</organism>
<evidence type="ECO:0000313" key="1">
    <source>
        <dbReference type="EMBL" id="TDN46188.1"/>
    </source>
</evidence>
<name>A0A4R6DPP1_9MICO</name>
<dbReference type="Proteomes" id="UP000295764">
    <property type="component" value="Unassembled WGS sequence"/>
</dbReference>
<evidence type="ECO:0000313" key="2">
    <source>
        <dbReference type="Proteomes" id="UP000295764"/>
    </source>
</evidence>
<protein>
    <submittedName>
        <fullName evidence="1">Uncharacterized protein</fullName>
    </submittedName>
</protein>
<accession>A0A4R6DPP1</accession>
<sequence length="116" mass="12486">MTEPSIRRYGHRKSVLAVVGLSLVATLVLGFNLFSPASTEPAHAAGLNCGPTSVIQNGNFLHTCNGKGTIQYTLNCITYNTVRSYHWNEPGIGRTYLISAMCSKGGSALSVKWKIV</sequence>
<proteinExistence type="predicted"/>
<comment type="caution">
    <text evidence="1">The sequence shown here is derived from an EMBL/GenBank/DDBJ whole genome shotgun (WGS) entry which is preliminary data.</text>
</comment>
<dbReference type="AlphaFoldDB" id="A0A4R6DPP1"/>
<gene>
    <name evidence="1" type="ORF">EDF64_10144</name>
</gene>
<dbReference type="EMBL" id="SNVW01000001">
    <property type="protein sequence ID" value="TDN46188.1"/>
    <property type="molecule type" value="Genomic_DNA"/>
</dbReference>